<reference evidence="9" key="1">
    <citation type="submission" date="2022-11" db="UniProtKB">
        <authorList>
            <consortium name="WormBaseParasite"/>
        </authorList>
    </citation>
    <scope>IDENTIFICATION</scope>
</reference>
<dbReference type="SMART" id="SM00184">
    <property type="entry name" value="RING"/>
    <property type="match status" value="1"/>
</dbReference>
<keyword evidence="2 4" id="KW-0863">Zinc-finger</keyword>
<dbReference type="Gene3D" id="3.30.40.10">
    <property type="entry name" value="Zinc/RING finger domain, C3HC4 (zinc finger)"/>
    <property type="match status" value="1"/>
</dbReference>
<evidence type="ECO:0000313" key="9">
    <source>
        <dbReference type="WBParaSite" id="ACRNAN_scaffold9180.g19053.t1"/>
    </source>
</evidence>
<accession>A0A914EP98</accession>
<feature type="compositionally biased region" description="Basic and acidic residues" evidence="6">
    <location>
        <begin position="680"/>
        <end position="691"/>
    </location>
</feature>
<keyword evidence="8" id="KW-1185">Reference proteome</keyword>
<feature type="compositionally biased region" description="Polar residues" evidence="6">
    <location>
        <begin position="627"/>
        <end position="639"/>
    </location>
</feature>
<dbReference type="Proteomes" id="UP000887540">
    <property type="component" value="Unplaced"/>
</dbReference>
<evidence type="ECO:0000256" key="6">
    <source>
        <dbReference type="SAM" id="MobiDB-lite"/>
    </source>
</evidence>
<sequence length="733" mass="83796">MENIEESFSEWENPLECILCRTEMKKPTRLSCQHAFCRECIPGKICPLCRKPIETELTEDPILLYIIESSREVTEVCGNSHSEPYILFCLESKKMMCIECFNSSSLERRNNFVNIDIAHKLCFDKLEKNTLKLRGFQEELKEHIEVRKRLVAELDDNCKIAASDIEKKCEELVNQLVQIKDSFIQKINDEKKHRDEELRKQLKTMCLLQIPIKLNLLSASIFCSYASKMDFLHCFAELSKSIQTILSNEVEKVKFTGELCVDYREEFMKAVEKAFCWSSVLLQPATTMIKPIAEIKSSINRIVMKTKSRSGSVSPLTSSNGYRCRKCGPELCSSSILPNIQFMVDLNGAFGEQFKKVELPLKQFAKEISWVSKMLVDIQRDITLRRCVVDKDELKELITRCEQLEQKVCHHSTTIQSLQPIFREIWQETLDRVRRQQSIFKQKIDEIGYLQEFAQQARTTAQNLRPFAIYMASVISIVDGKRSQIIELAPMEQICLQITTITPDSRQRIEAIEKEEECRKMAKEKERIETEHEAQSVKKHLKIRKEPSLNKPRPSSAVLVENSRDRLSVELSFKSMRKREKSERSSIDDLFQTRSPSPMIESISSLSGDLGLSIASPCALSPIETRPASTSPVSASNSPRVRAMSSPEAQERSSETNARARMPEGGIPPPPPPPPIPIFDNDKSSVKKEKSGFFSTPTSSFEAVCVREKLLESIKERVKKIDPINDSITNSEN</sequence>
<name>A0A914EP98_9BILA</name>
<evidence type="ECO:0000256" key="5">
    <source>
        <dbReference type="SAM" id="Coils"/>
    </source>
</evidence>
<proteinExistence type="predicted"/>
<dbReference type="Gene3D" id="1.20.58.1540">
    <property type="entry name" value="Actin interacting protein 3, C-terminal domain"/>
    <property type="match status" value="1"/>
</dbReference>
<feature type="compositionally biased region" description="Basic and acidic residues" evidence="6">
    <location>
        <begin position="524"/>
        <end position="536"/>
    </location>
</feature>
<keyword evidence="3" id="KW-0862">Zinc</keyword>
<evidence type="ECO:0000256" key="1">
    <source>
        <dbReference type="ARBA" id="ARBA00022723"/>
    </source>
</evidence>
<feature type="region of interest" description="Disordered" evidence="6">
    <location>
        <begin position="524"/>
        <end position="561"/>
    </location>
</feature>
<dbReference type="GO" id="GO:0008270">
    <property type="term" value="F:zinc ion binding"/>
    <property type="evidence" value="ECO:0007669"/>
    <property type="project" value="UniProtKB-KW"/>
</dbReference>
<protein>
    <submittedName>
        <fullName evidence="9">RING-type domain-containing protein</fullName>
    </submittedName>
</protein>
<evidence type="ECO:0000259" key="7">
    <source>
        <dbReference type="PROSITE" id="PS50089"/>
    </source>
</evidence>
<dbReference type="InterPro" id="IPR001841">
    <property type="entry name" value="Znf_RING"/>
</dbReference>
<dbReference type="PANTHER" id="PTHR22635">
    <property type="entry name" value="RING FINGER PROTEIN 207"/>
    <property type="match status" value="1"/>
</dbReference>
<dbReference type="InterPro" id="IPR022782">
    <property type="entry name" value="AIP3-like_C"/>
</dbReference>
<evidence type="ECO:0000256" key="3">
    <source>
        <dbReference type="ARBA" id="ARBA00022833"/>
    </source>
</evidence>
<dbReference type="GO" id="GO:0044325">
    <property type="term" value="F:transmembrane transporter binding"/>
    <property type="evidence" value="ECO:0007669"/>
    <property type="project" value="TreeGrafter"/>
</dbReference>
<evidence type="ECO:0000256" key="2">
    <source>
        <dbReference type="ARBA" id="ARBA00022771"/>
    </source>
</evidence>
<dbReference type="PROSITE" id="PS00518">
    <property type="entry name" value="ZF_RING_1"/>
    <property type="match status" value="1"/>
</dbReference>
<dbReference type="InterPro" id="IPR027370">
    <property type="entry name" value="Znf-RING_euk"/>
</dbReference>
<feature type="region of interest" description="Disordered" evidence="6">
    <location>
        <begin position="622"/>
        <end position="696"/>
    </location>
</feature>
<dbReference type="PROSITE" id="PS50089">
    <property type="entry name" value="ZF_RING_2"/>
    <property type="match status" value="1"/>
</dbReference>
<organism evidence="8 9">
    <name type="scientific">Acrobeloides nanus</name>
    <dbReference type="NCBI Taxonomy" id="290746"/>
    <lineage>
        <taxon>Eukaryota</taxon>
        <taxon>Metazoa</taxon>
        <taxon>Ecdysozoa</taxon>
        <taxon>Nematoda</taxon>
        <taxon>Chromadorea</taxon>
        <taxon>Rhabditida</taxon>
        <taxon>Tylenchina</taxon>
        <taxon>Cephalobomorpha</taxon>
        <taxon>Cephaloboidea</taxon>
        <taxon>Cephalobidae</taxon>
        <taxon>Acrobeloides</taxon>
    </lineage>
</organism>
<dbReference type="InterPro" id="IPR039320">
    <property type="entry name" value="RNF207"/>
</dbReference>
<dbReference type="Pfam" id="PF03915">
    <property type="entry name" value="AIP3"/>
    <property type="match status" value="1"/>
</dbReference>
<dbReference type="Pfam" id="PF13445">
    <property type="entry name" value="zf-RING_UBOX"/>
    <property type="match status" value="1"/>
</dbReference>
<dbReference type="InterPro" id="IPR013083">
    <property type="entry name" value="Znf_RING/FYVE/PHD"/>
</dbReference>
<feature type="compositionally biased region" description="Pro residues" evidence="6">
    <location>
        <begin position="666"/>
        <end position="677"/>
    </location>
</feature>
<dbReference type="AlphaFoldDB" id="A0A914EP98"/>
<dbReference type="GO" id="GO:0048471">
    <property type="term" value="C:perinuclear region of cytoplasm"/>
    <property type="evidence" value="ECO:0007669"/>
    <property type="project" value="TreeGrafter"/>
</dbReference>
<keyword evidence="5" id="KW-0175">Coiled coil</keyword>
<dbReference type="GO" id="GO:0030544">
    <property type="term" value="F:Hsp70 protein binding"/>
    <property type="evidence" value="ECO:0007669"/>
    <property type="project" value="InterPro"/>
</dbReference>
<keyword evidence="1" id="KW-0479">Metal-binding</keyword>
<dbReference type="SUPFAM" id="SSF57850">
    <property type="entry name" value="RING/U-box"/>
    <property type="match status" value="1"/>
</dbReference>
<dbReference type="WBParaSite" id="ACRNAN_scaffold9180.g19053.t1">
    <property type="protein sequence ID" value="ACRNAN_scaffold9180.g19053.t1"/>
    <property type="gene ID" value="ACRNAN_scaffold9180.g19053"/>
</dbReference>
<evidence type="ECO:0000256" key="4">
    <source>
        <dbReference type="PROSITE-ProRule" id="PRU00175"/>
    </source>
</evidence>
<feature type="coiled-coil region" evidence="5">
    <location>
        <begin position="133"/>
        <end position="182"/>
    </location>
</feature>
<feature type="domain" description="RING-type" evidence="7">
    <location>
        <begin position="17"/>
        <end position="50"/>
    </location>
</feature>
<dbReference type="PANTHER" id="PTHR22635:SF0">
    <property type="entry name" value="RING FINGER PROTEIN 207"/>
    <property type="match status" value="1"/>
</dbReference>
<dbReference type="InterPro" id="IPR017907">
    <property type="entry name" value="Znf_RING_CS"/>
</dbReference>
<evidence type="ECO:0000313" key="8">
    <source>
        <dbReference type="Proteomes" id="UP000887540"/>
    </source>
</evidence>